<evidence type="ECO:0000256" key="2">
    <source>
        <dbReference type="PROSITE-ProRule" id="PRU00192"/>
    </source>
</evidence>
<name>A0ABR1GEW1_AURAN</name>
<dbReference type="EMBL" id="JBBJCI010000023">
    <property type="protein sequence ID" value="KAK7254630.1"/>
    <property type="molecule type" value="Genomic_DNA"/>
</dbReference>
<dbReference type="Proteomes" id="UP001363151">
    <property type="component" value="Unassembled WGS sequence"/>
</dbReference>
<protein>
    <submittedName>
        <fullName evidence="4">Actin binding protein</fullName>
    </submittedName>
</protein>
<dbReference type="PANTHER" id="PTHR45929">
    <property type="entry name" value="JAK PATHWAY SIGNAL TRANSDUCTION ADAPTOR MOLECULE"/>
    <property type="match status" value="1"/>
</dbReference>
<accession>A0ABR1GEW1</accession>
<keyword evidence="5" id="KW-1185">Reference proteome</keyword>
<comment type="caution">
    <text evidence="4">The sequence shown here is derived from an EMBL/GenBank/DDBJ whole genome shotgun (WGS) entry which is preliminary data.</text>
</comment>
<dbReference type="PRINTS" id="PR00452">
    <property type="entry name" value="SH3DOMAIN"/>
</dbReference>
<proteinExistence type="predicted"/>
<dbReference type="Gene3D" id="2.30.30.40">
    <property type="entry name" value="SH3 Domains"/>
    <property type="match status" value="2"/>
</dbReference>
<dbReference type="InterPro" id="IPR050670">
    <property type="entry name" value="STAM"/>
</dbReference>
<feature type="domain" description="SH3" evidence="3">
    <location>
        <begin position="173"/>
        <end position="233"/>
    </location>
</feature>
<evidence type="ECO:0000256" key="1">
    <source>
        <dbReference type="ARBA" id="ARBA00022443"/>
    </source>
</evidence>
<dbReference type="InterPro" id="IPR036028">
    <property type="entry name" value="SH3-like_dom_sf"/>
</dbReference>
<dbReference type="SUPFAM" id="SSF50044">
    <property type="entry name" value="SH3-domain"/>
    <property type="match status" value="2"/>
</dbReference>
<reference evidence="4 5" key="1">
    <citation type="submission" date="2024-03" db="EMBL/GenBank/DDBJ databases">
        <title>Aureococcus anophagefferens CCMP1851 and Kratosvirus quantuckense: Draft genome of a second virus-susceptible host strain in the model system.</title>
        <authorList>
            <person name="Chase E."/>
            <person name="Truchon A.R."/>
            <person name="Schepens W."/>
            <person name="Wilhelm S.W."/>
        </authorList>
    </citation>
    <scope>NUCLEOTIDE SEQUENCE [LARGE SCALE GENOMIC DNA]</scope>
    <source>
        <strain evidence="4 5">CCMP1851</strain>
    </source>
</reference>
<dbReference type="InterPro" id="IPR001452">
    <property type="entry name" value="SH3_domain"/>
</dbReference>
<dbReference type="PROSITE" id="PS50002">
    <property type="entry name" value="SH3"/>
    <property type="match status" value="2"/>
</dbReference>
<keyword evidence="1 2" id="KW-0728">SH3 domain</keyword>
<dbReference type="PANTHER" id="PTHR45929:SF3">
    <property type="entry name" value="JAK PATHWAY SIGNAL TRANSDUCTION ADAPTOR MOLECULE"/>
    <property type="match status" value="1"/>
</dbReference>
<evidence type="ECO:0000313" key="5">
    <source>
        <dbReference type="Proteomes" id="UP001363151"/>
    </source>
</evidence>
<dbReference type="SMART" id="SM00326">
    <property type="entry name" value="SH3"/>
    <property type="match status" value="2"/>
</dbReference>
<dbReference type="Pfam" id="PF14604">
    <property type="entry name" value="SH3_9"/>
    <property type="match status" value="2"/>
</dbReference>
<dbReference type="CDD" id="cd00174">
    <property type="entry name" value="SH3"/>
    <property type="match status" value="2"/>
</dbReference>
<evidence type="ECO:0000313" key="4">
    <source>
        <dbReference type="EMBL" id="KAK7254630.1"/>
    </source>
</evidence>
<evidence type="ECO:0000259" key="3">
    <source>
        <dbReference type="PROSITE" id="PS50002"/>
    </source>
</evidence>
<feature type="domain" description="SH3" evidence="3">
    <location>
        <begin position="255"/>
        <end position="313"/>
    </location>
</feature>
<gene>
    <name evidence="4" type="primary">ABP1</name>
    <name evidence="4" type="ORF">SO694_00010273</name>
</gene>
<sequence>MAASEKRGLVENVKTLRRRLSLFGRTAFGKRVPPEVVDGEMEARRAEFADMLGGVDELGAGLAEHVAVLRAYFANSEALAEVVASYWGGGDLDRRGAWARRASRRAGGAPTSRPPAARARLREAAAAAGAAAGAADGGGLRAPEPAARQVAARFVRPGRFENARAFADAPAPGAGFRVVALFDCAADEDGELALAKGDVVTVTDASDAGWWKGTTDDGASGVFPSNYVAPLERAPAKSVRLSRGPSGAPPTPPDAPNRVVVALFDCVGDDDGELSFAAGALITVVDASDDGWWTGDADGKRGVFPANYVKAAA</sequence>
<organism evidence="4 5">
    <name type="scientific">Aureococcus anophagefferens</name>
    <name type="common">Harmful bloom alga</name>
    <dbReference type="NCBI Taxonomy" id="44056"/>
    <lineage>
        <taxon>Eukaryota</taxon>
        <taxon>Sar</taxon>
        <taxon>Stramenopiles</taxon>
        <taxon>Ochrophyta</taxon>
        <taxon>Pelagophyceae</taxon>
        <taxon>Pelagomonadales</taxon>
        <taxon>Pelagomonadaceae</taxon>
        <taxon>Aureococcus</taxon>
    </lineage>
</organism>